<accession>A0ABQ3KDE9</accession>
<reference evidence="2" key="1">
    <citation type="journal article" date="2019" name="Int. J. Syst. Evol. Microbiol.">
        <title>The Global Catalogue of Microorganisms (GCM) 10K type strain sequencing project: providing services to taxonomists for standard genome sequencing and annotation.</title>
        <authorList>
            <consortium name="The Broad Institute Genomics Platform"/>
            <consortium name="The Broad Institute Genome Sequencing Center for Infectious Disease"/>
            <person name="Wu L."/>
            <person name="Ma J."/>
        </authorList>
    </citation>
    <scope>NUCLEOTIDE SEQUENCE [LARGE SCALE GENOMIC DNA]</scope>
    <source>
        <strain evidence="2">CGMCC 1.18439</strain>
    </source>
</reference>
<sequence length="185" mass="20311">MTTPSLEPVLIKEGDEEKVETLEYDMDLSKVQVPERFTSPVLYDATIDQSGLTSQATVVKTQYEAVKSFTTNTVSPNQTRRVGPQTVTVNAAGEYNFSISADGSIRLIRVSGGGSVKVGVGGSYSATKYACAAFETQTITRWIRFEQFNYYSDGRKVATGAYHNEKQPSQYGDSTTRRVGSWTVC</sequence>
<gene>
    <name evidence="1" type="ORF">GCM10017783_21550</name>
</gene>
<dbReference type="EMBL" id="BNAL01000032">
    <property type="protein sequence ID" value="GHG08671.1"/>
    <property type="molecule type" value="Genomic_DNA"/>
</dbReference>
<name>A0ABQ3KDE9_9DEIO</name>
<keyword evidence="2" id="KW-1185">Reference proteome</keyword>
<comment type="caution">
    <text evidence="1">The sequence shown here is derived from an EMBL/GenBank/DDBJ whole genome shotgun (WGS) entry which is preliminary data.</text>
</comment>
<proteinExistence type="predicted"/>
<evidence type="ECO:0000313" key="2">
    <source>
        <dbReference type="Proteomes" id="UP000632154"/>
    </source>
</evidence>
<evidence type="ECO:0008006" key="3">
    <source>
        <dbReference type="Google" id="ProtNLM"/>
    </source>
</evidence>
<protein>
    <recommendedName>
        <fullName evidence="3">PA14 domain-containing protein</fullName>
    </recommendedName>
</protein>
<evidence type="ECO:0000313" key="1">
    <source>
        <dbReference type="EMBL" id="GHG08671.1"/>
    </source>
</evidence>
<dbReference type="Proteomes" id="UP000632154">
    <property type="component" value="Unassembled WGS sequence"/>
</dbReference>
<organism evidence="1 2">
    <name type="scientific">Deinococcus piscis</name>
    <dbReference type="NCBI Taxonomy" id="394230"/>
    <lineage>
        <taxon>Bacteria</taxon>
        <taxon>Thermotogati</taxon>
        <taxon>Deinococcota</taxon>
        <taxon>Deinococci</taxon>
        <taxon>Deinococcales</taxon>
        <taxon>Deinococcaceae</taxon>
        <taxon>Deinococcus</taxon>
    </lineage>
</organism>